<dbReference type="GeneID" id="103327514"/>
<dbReference type="PANTHER" id="PTHR48007:SF4">
    <property type="entry name" value="LEUCINE-RICH REPEAT RECEPTOR-LIKE PROTEIN KINASE PXC1"/>
    <property type="match status" value="1"/>
</dbReference>
<keyword evidence="3" id="KW-0677">Repeat</keyword>
<sequence>MKLCCPSLAFKVSSRQPLNWSASVDCCSWEGISCGQDDGHQRVVGLWLPGRGLTGLLPSDLLSSLSNLQVLDLSSNNFSGNIPDQISNLPNLEKLNLCHNHLSGRVPGSFQSLLLLSSFSVAYNDLQGLVRTIRRFLLM</sequence>
<evidence type="ECO:0000256" key="1">
    <source>
        <dbReference type="ARBA" id="ARBA00022614"/>
    </source>
</evidence>
<dbReference type="RefSeq" id="XP_008228070.1">
    <property type="nucleotide sequence ID" value="XM_008229848.1"/>
</dbReference>
<dbReference type="Pfam" id="PF13855">
    <property type="entry name" value="LRR_8"/>
    <property type="match status" value="1"/>
</dbReference>
<dbReference type="PROSITE" id="PS51450">
    <property type="entry name" value="LRR"/>
    <property type="match status" value="1"/>
</dbReference>
<dbReference type="PANTHER" id="PTHR48007">
    <property type="entry name" value="LEUCINE-RICH REPEAT RECEPTOR-LIKE PROTEIN KINASE PXC1"/>
    <property type="match status" value="1"/>
</dbReference>
<accession>A0ABM0NPY6</accession>
<dbReference type="Pfam" id="PF08263">
    <property type="entry name" value="LRRNT_2"/>
    <property type="match status" value="1"/>
</dbReference>
<dbReference type="SUPFAM" id="SSF52058">
    <property type="entry name" value="L domain-like"/>
    <property type="match status" value="1"/>
</dbReference>
<name>A0ABM0NPY6_PRUMU</name>
<dbReference type="InterPro" id="IPR003591">
    <property type="entry name" value="Leu-rich_rpt_typical-subtyp"/>
</dbReference>
<evidence type="ECO:0000313" key="8">
    <source>
        <dbReference type="RefSeq" id="XP_008228070.1"/>
    </source>
</evidence>
<reference evidence="7" key="1">
    <citation type="journal article" date="2012" name="Nat. Commun.">
        <title>The genome of Prunus mume.</title>
        <authorList>
            <person name="Zhang Q."/>
            <person name="Chen W."/>
            <person name="Sun L."/>
            <person name="Zhao F."/>
            <person name="Huang B."/>
            <person name="Yang W."/>
            <person name="Tao Y."/>
            <person name="Wang J."/>
            <person name="Yuan Z."/>
            <person name="Fan G."/>
            <person name="Xing Z."/>
            <person name="Han C."/>
            <person name="Pan H."/>
            <person name="Zhong X."/>
            <person name="Shi W."/>
            <person name="Liang X."/>
            <person name="Du D."/>
            <person name="Sun F."/>
            <person name="Xu Z."/>
            <person name="Hao R."/>
            <person name="Lv T."/>
            <person name="Lv Y."/>
            <person name="Zheng Z."/>
            <person name="Sun M."/>
            <person name="Luo L."/>
            <person name="Cai M."/>
            <person name="Gao Y."/>
            <person name="Wang J."/>
            <person name="Yin Y."/>
            <person name="Xu X."/>
            <person name="Cheng T."/>
            <person name="Wang J."/>
        </authorList>
    </citation>
    <scope>NUCLEOTIDE SEQUENCE [LARGE SCALE GENOMIC DNA]</scope>
</reference>
<evidence type="ECO:0000256" key="2">
    <source>
        <dbReference type="ARBA" id="ARBA00022692"/>
    </source>
</evidence>
<evidence type="ECO:0000259" key="6">
    <source>
        <dbReference type="Pfam" id="PF08263"/>
    </source>
</evidence>
<reference evidence="8" key="2">
    <citation type="submission" date="2025-08" db="UniProtKB">
        <authorList>
            <consortium name="RefSeq"/>
        </authorList>
    </citation>
    <scope>IDENTIFICATION</scope>
</reference>
<proteinExistence type="predicted"/>
<keyword evidence="7" id="KW-1185">Reference proteome</keyword>
<evidence type="ECO:0000313" key="7">
    <source>
        <dbReference type="Proteomes" id="UP000694861"/>
    </source>
</evidence>
<keyword evidence="5" id="KW-0472">Membrane</keyword>
<keyword evidence="4" id="KW-1133">Transmembrane helix</keyword>
<keyword evidence="2" id="KW-0812">Transmembrane</keyword>
<dbReference type="Proteomes" id="UP000694861">
    <property type="component" value="Linkage group LG4"/>
</dbReference>
<evidence type="ECO:0000256" key="4">
    <source>
        <dbReference type="ARBA" id="ARBA00022989"/>
    </source>
</evidence>
<dbReference type="InterPro" id="IPR013210">
    <property type="entry name" value="LRR_N_plant-typ"/>
</dbReference>
<protein>
    <submittedName>
        <fullName evidence="8">Tyrosine-sulfated glycopeptide receptor 1-like</fullName>
    </submittedName>
</protein>
<dbReference type="PRINTS" id="PR00019">
    <property type="entry name" value="LEURICHRPT"/>
</dbReference>
<dbReference type="Gene3D" id="3.80.10.10">
    <property type="entry name" value="Ribonuclease Inhibitor"/>
    <property type="match status" value="1"/>
</dbReference>
<dbReference type="InterPro" id="IPR001611">
    <property type="entry name" value="Leu-rich_rpt"/>
</dbReference>
<evidence type="ECO:0000256" key="5">
    <source>
        <dbReference type="ARBA" id="ARBA00023136"/>
    </source>
</evidence>
<dbReference type="SMART" id="SM00369">
    <property type="entry name" value="LRR_TYP"/>
    <property type="match status" value="2"/>
</dbReference>
<keyword evidence="1" id="KW-0433">Leucine-rich repeat</keyword>
<organism evidence="7 8">
    <name type="scientific">Prunus mume</name>
    <name type="common">Japanese apricot</name>
    <name type="synonym">Armeniaca mume</name>
    <dbReference type="NCBI Taxonomy" id="102107"/>
    <lineage>
        <taxon>Eukaryota</taxon>
        <taxon>Viridiplantae</taxon>
        <taxon>Streptophyta</taxon>
        <taxon>Embryophyta</taxon>
        <taxon>Tracheophyta</taxon>
        <taxon>Spermatophyta</taxon>
        <taxon>Magnoliopsida</taxon>
        <taxon>eudicotyledons</taxon>
        <taxon>Gunneridae</taxon>
        <taxon>Pentapetalae</taxon>
        <taxon>rosids</taxon>
        <taxon>fabids</taxon>
        <taxon>Rosales</taxon>
        <taxon>Rosaceae</taxon>
        <taxon>Amygdaloideae</taxon>
        <taxon>Amygdaleae</taxon>
        <taxon>Prunus</taxon>
    </lineage>
</organism>
<evidence type="ECO:0000256" key="3">
    <source>
        <dbReference type="ARBA" id="ARBA00022737"/>
    </source>
</evidence>
<gene>
    <name evidence="8" type="primary">LOC103327514</name>
</gene>
<feature type="domain" description="Leucine-rich repeat-containing N-terminal plant-type" evidence="6">
    <location>
        <begin position="14"/>
        <end position="34"/>
    </location>
</feature>
<dbReference type="InterPro" id="IPR032675">
    <property type="entry name" value="LRR_dom_sf"/>
</dbReference>
<dbReference type="InterPro" id="IPR046959">
    <property type="entry name" value="PRK1-6/SRF4-like"/>
</dbReference>